<evidence type="ECO:0000259" key="10">
    <source>
        <dbReference type="Pfam" id="PF01272"/>
    </source>
</evidence>
<dbReference type="GO" id="GO:0003746">
    <property type="term" value="F:translation elongation factor activity"/>
    <property type="evidence" value="ECO:0007669"/>
    <property type="project" value="UniProtKB-KW"/>
</dbReference>
<dbReference type="NCBIfam" id="NF001263">
    <property type="entry name" value="PRK00226.1-4"/>
    <property type="match status" value="1"/>
</dbReference>
<dbReference type="NCBIfam" id="NF001261">
    <property type="entry name" value="PRK00226.1-2"/>
    <property type="match status" value="1"/>
</dbReference>
<dbReference type="GO" id="GO:0006354">
    <property type="term" value="P:DNA-templated transcription elongation"/>
    <property type="evidence" value="ECO:0007669"/>
    <property type="project" value="TreeGrafter"/>
</dbReference>
<evidence type="ECO:0000256" key="1">
    <source>
        <dbReference type="ARBA" id="ARBA00008213"/>
    </source>
</evidence>
<dbReference type="PIRSF" id="PIRSF006092">
    <property type="entry name" value="GreA_GreB"/>
    <property type="match status" value="1"/>
</dbReference>
<feature type="domain" description="Transcription elongation factor GreA/GreB N-terminal" evidence="11">
    <location>
        <begin position="5"/>
        <end position="75"/>
    </location>
</feature>
<dbReference type="Pfam" id="PF03449">
    <property type="entry name" value="GreA_GreB_N"/>
    <property type="match status" value="1"/>
</dbReference>
<dbReference type="InterPro" id="IPR036953">
    <property type="entry name" value="GreA/GreB_C_sf"/>
</dbReference>
<dbReference type="SUPFAM" id="SSF46557">
    <property type="entry name" value="GreA transcript cleavage protein, N-terminal domain"/>
    <property type="match status" value="1"/>
</dbReference>
<dbReference type="RefSeq" id="WP_139873191.1">
    <property type="nucleotide sequence ID" value="NZ_CP040985.1"/>
</dbReference>
<dbReference type="KEGG" id="mrk:FIT61_02065"/>
<dbReference type="InterPro" id="IPR036805">
    <property type="entry name" value="Tscrpt_elong_fac_GreA/B_N_sf"/>
</dbReference>
<evidence type="ECO:0000313" key="12">
    <source>
        <dbReference type="EMBL" id="QDD13260.1"/>
    </source>
</evidence>
<dbReference type="GO" id="GO:0003677">
    <property type="term" value="F:DNA binding"/>
    <property type="evidence" value="ECO:0007669"/>
    <property type="project" value="UniProtKB-UniRule"/>
</dbReference>
<dbReference type="PROSITE" id="PS00829">
    <property type="entry name" value="GREAB_1"/>
    <property type="match status" value="1"/>
</dbReference>
<dbReference type="PANTHER" id="PTHR30437">
    <property type="entry name" value="TRANSCRIPTION ELONGATION FACTOR GREA"/>
    <property type="match status" value="1"/>
</dbReference>
<evidence type="ECO:0000313" key="13">
    <source>
        <dbReference type="Proteomes" id="UP000312102"/>
    </source>
</evidence>
<keyword evidence="13" id="KW-1185">Reference proteome</keyword>
<gene>
    <name evidence="8 12" type="primary">greA</name>
    <name evidence="12" type="ORF">FIT61_02065</name>
</gene>
<dbReference type="HAMAP" id="MF_00105">
    <property type="entry name" value="GreA_GreB"/>
    <property type="match status" value="1"/>
</dbReference>
<evidence type="ECO:0000256" key="5">
    <source>
        <dbReference type="ARBA" id="ARBA00023163"/>
    </source>
</evidence>
<evidence type="ECO:0000256" key="6">
    <source>
        <dbReference type="ARBA" id="ARBA00024916"/>
    </source>
</evidence>
<evidence type="ECO:0000256" key="3">
    <source>
        <dbReference type="ARBA" id="ARBA00023015"/>
    </source>
</evidence>
<protein>
    <recommendedName>
        <fullName evidence="2 8">Transcription elongation factor GreA</fullName>
    </recommendedName>
    <alternativeName>
        <fullName evidence="7 8">Transcript cleavage factor GreA</fullName>
    </alternativeName>
</protein>
<dbReference type="InterPro" id="IPR028624">
    <property type="entry name" value="Tscrpt_elong_fac_GreA/B"/>
</dbReference>
<dbReference type="NCBIfam" id="TIGR01462">
    <property type="entry name" value="greA"/>
    <property type="match status" value="1"/>
</dbReference>
<sequence>MLKQIPMTIKGAELLKEELQRLKSVDRPNIIQAISEARAQGDLSENAEYESAKERQSFIEGRIAEIEAKLSNAMVIDPSTIVGENQCVFGSTVEAQDLDTEDIFTYQIVGDDEADIKQKKISINSPIAKAFIGKAVGDVAEVNTPGGAKSYEILDIKYL</sequence>
<feature type="domain" description="Transcription elongation factor GreA/GreB C-terminal" evidence="10">
    <location>
        <begin position="86"/>
        <end position="158"/>
    </location>
</feature>
<evidence type="ECO:0000256" key="9">
    <source>
        <dbReference type="RuleBase" id="RU000556"/>
    </source>
</evidence>
<dbReference type="GO" id="GO:0032784">
    <property type="term" value="P:regulation of DNA-templated transcription elongation"/>
    <property type="evidence" value="ECO:0007669"/>
    <property type="project" value="UniProtKB-UniRule"/>
</dbReference>
<evidence type="ECO:0000259" key="11">
    <source>
        <dbReference type="Pfam" id="PF03449"/>
    </source>
</evidence>
<dbReference type="Gene3D" id="3.10.50.30">
    <property type="entry name" value="Transcription elongation factor, GreA/GreB, C-terminal domain"/>
    <property type="match status" value="1"/>
</dbReference>
<dbReference type="GO" id="GO:0070063">
    <property type="term" value="F:RNA polymerase binding"/>
    <property type="evidence" value="ECO:0007669"/>
    <property type="project" value="InterPro"/>
</dbReference>
<dbReference type="InterPro" id="IPR022691">
    <property type="entry name" value="Tscrpt_elong_fac_GreA/B_N"/>
</dbReference>
<dbReference type="InterPro" id="IPR001437">
    <property type="entry name" value="Tscrpt_elong_fac_GreA/B_C"/>
</dbReference>
<dbReference type="InterPro" id="IPR006359">
    <property type="entry name" value="Tscrpt_elong_fac_GreA"/>
</dbReference>
<dbReference type="PANTHER" id="PTHR30437:SF4">
    <property type="entry name" value="TRANSCRIPTION ELONGATION FACTOR GREA"/>
    <property type="match status" value="1"/>
</dbReference>
<keyword evidence="4 8" id="KW-0238">DNA-binding</keyword>
<keyword evidence="12" id="KW-0648">Protein biosynthesis</keyword>
<evidence type="ECO:0000256" key="8">
    <source>
        <dbReference type="HAMAP-Rule" id="MF_00105"/>
    </source>
</evidence>
<evidence type="ECO:0000256" key="4">
    <source>
        <dbReference type="ARBA" id="ARBA00023125"/>
    </source>
</evidence>
<dbReference type="NCBIfam" id="NF001264">
    <property type="entry name" value="PRK00226.1-5"/>
    <property type="match status" value="1"/>
</dbReference>
<proteinExistence type="inferred from homology"/>
<name>A0AAE6KP16_9PROT</name>
<dbReference type="EMBL" id="CP040986">
    <property type="protein sequence ID" value="QDD13260.1"/>
    <property type="molecule type" value="Genomic_DNA"/>
</dbReference>
<keyword evidence="5 8" id="KW-0804">Transcription</keyword>
<dbReference type="SUPFAM" id="SSF54534">
    <property type="entry name" value="FKBP-like"/>
    <property type="match status" value="1"/>
</dbReference>
<dbReference type="Proteomes" id="UP000312102">
    <property type="component" value="Chromosome"/>
</dbReference>
<dbReference type="InterPro" id="IPR018151">
    <property type="entry name" value="TF_GreA/GreB_CS"/>
</dbReference>
<dbReference type="AlphaFoldDB" id="A0AAE6KP16"/>
<evidence type="ECO:0000256" key="2">
    <source>
        <dbReference type="ARBA" id="ARBA00013729"/>
    </source>
</evidence>
<evidence type="ECO:0000256" key="7">
    <source>
        <dbReference type="ARBA" id="ARBA00030776"/>
    </source>
</evidence>
<dbReference type="InterPro" id="IPR023459">
    <property type="entry name" value="Tscrpt_elong_fac_GreA/B_fam"/>
</dbReference>
<dbReference type="Gene3D" id="1.10.287.180">
    <property type="entry name" value="Transcription elongation factor, GreA/GreB, N-terminal domain"/>
    <property type="match status" value="1"/>
</dbReference>
<organism evidence="12 13">
    <name type="scientific">Candidatus Methylopumilus rimovensis</name>
    <dbReference type="NCBI Taxonomy" id="2588535"/>
    <lineage>
        <taxon>Bacteria</taxon>
        <taxon>Pseudomonadati</taxon>
        <taxon>Pseudomonadota</taxon>
        <taxon>Betaproteobacteria</taxon>
        <taxon>Nitrosomonadales</taxon>
        <taxon>Methylophilaceae</taxon>
        <taxon>Candidatus Methylopumilus</taxon>
    </lineage>
</organism>
<keyword evidence="3 8" id="KW-0805">Transcription regulation</keyword>
<comment type="function">
    <text evidence="6 8 9">Necessary for efficient RNA polymerase transcription elongation past template-encoded arresting sites. The arresting sites in DNA have the property of trapping a certain fraction of elongating RNA polymerases that pass through, resulting in locked ternary complexes. Cleavage of the nascent transcript by cleavage factors such as GreA or GreB allows the resumption of elongation from the new 3'terminus. GreA releases sequences of 2 to 3 nucleotides.</text>
</comment>
<dbReference type="FunFam" id="1.10.287.180:FF:000001">
    <property type="entry name" value="Transcription elongation factor GreA"/>
    <property type="match status" value="1"/>
</dbReference>
<keyword evidence="12" id="KW-0251">Elongation factor</keyword>
<reference evidence="12 13" key="1">
    <citation type="journal article" date="2019" name="ISME J.">
        <title>Evolution in action: habitat transition from sediment to the pelagial leads to genome streamlining in Methylophilaceae.</title>
        <authorList>
            <person name="Salcher M."/>
            <person name="Schaefle D."/>
            <person name="Kaspar M."/>
            <person name="Neuenschwander S.M."/>
            <person name="Ghai R."/>
        </authorList>
    </citation>
    <scope>NUCLEOTIDE SEQUENCE [LARGE SCALE GENOMIC DNA]</scope>
    <source>
        <strain evidence="12 13">MMS-RI-1</strain>
    </source>
</reference>
<dbReference type="FunFam" id="3.10.50.30:FF:000001">
    <property type="entry name" value="Transcription elongation factor GreA"/>
    <property type="match status" value="1"/>
</dbReference>
<accession>A0AAE6KP16</accession>
<comment type="similarity">
    <text evidence="1 8 9">Belongs to the GreA/GreB family.</text>
</comment>
<dbReference type="Pfam" id="PF01272">
    <property type="entry name" value="GreA_GreB"/>
    <property type="match status" value="1"/>
</dbReference>